<feature type="compositionally biased region" description="Low complexity" evidence="1">
    <location>
        <begin position="10"/>
        <end position="24"/>
    </location>
</feature>
<feature type="compositionally biased region" description="Polar residues" evidence="1">
    <location>
        <begin position="428"/>
        <end position="442"/>
    </location>
</feature>
<dbReference type="InterPro" id="IPR045117">
    <property type="entry name" value="ATXN2-like"/>
</dbReference>
<evidence type="ECO:0000313" key="4">
    <source>
        <dbReference type="Proteomes" id="UP000663873"/>
    </source>
</evidence>
<dbReference type="GO" id="GO:0003729">
    <property type="term" value="F:mRNA binding"/>
    <property type="evidence" value="ECO:0007669"/>
    <property type="project" value="TreeGrafter"/>
</dbReference>
<feature type="region of interest" description="Disordered" evidence="1">
    <location>
        <begin position="1"/>
        <end position="52"/>
    </location>
</feature>
<dbReference type="EMBL" id="CAJOBP010020494">
    <property type="protein sequence ID" value="CAF4596666.1"/>
    <property type="molecule type" value="Genomic_DNA"/>
</dbReference>
<feature type="compositionally biased region" description="Polar residues" evidence="1">
    <location>
        <begin position="25"/>
        <end position="40"/>
    </location>
</feature>
<feature type="non-terminal residue" evidence="3">
    <location>
        <position position="442"/>
    </location>
</feature>
<feature type="compositionally biased region" description="Polar residues" evidence="1">
    <location>
        <begin position="347"/>
        <end position="369"/>
    </location>
</feature>
<keyword evidence="4" id="KW-1185">Reference proteome</keyword>
<feature type="compositionally biased region" description="Low complexity" evidence="1">
    <location>
        <begin position="402"/>
        <end position="415"/>
    </location>
</feature>
<evidence type="ECO:0000256" key="1">
    <source>
        <dbReference type="SAM" id="MobiDB-lite"/>
    </source>
</evidence>
<gene>
    <name evidence="3" type="ORF">UJA718_LOCUS31109</name>
</gene>
<feature type="compositionally biased region" description="Basic and acidic residues" evidence="1">
    <location>
        <begin position="282"/>
        <end position="299"/>
    </location>
</feature>
<dbReference type="GO" id="GO:0034063">
    <property type="term" value="P:stress granule assembly"/>
    <property type="evidence" value="ECO:0007669"/>
    <property type="project" value="TreeGrafter"/>
</dbReference>
<feature type="non-terminal residue" evidence="3">
    <location>
        <position position="1"/>
    </location>
</feature>
<name>A0A821BQI2_9BILA</name>
<feature type="compositionally biased region" description="Polar residues" evidence="1">
    <location>
        <begin position="384"/>
        <end position="401"/>
    </location>
</feature>
<dbReference type="PANTHER" id="PTHR12854:SF7">
    <property type="entry name" value="ATAXIN-2 HOMOLOG"/>
    <property type="match status" value="1"/>
</dbReference>
<comment type="caution">
    <text evidence="3">The sequence shown here is derived from an EMBL/GenBank/DDBJ whole genome shotgun (WGS) entry which is preliminary data.</text>
</comment>
<reference evidence="3" key="1">
    <citation type="submission" date="2021-02" db="EMBL/GenBank/DDBJ databases">
        <authorList>
            <person name="Nowell W R."/>
        </authorList>
    </citation>
    <scope>NUCLEOTIDE SEQUENCE</scope>
</reference>
<organism evidence="3 4">
    <name type="scientific">Rotaria socialis</name>
    <dbReference type="NCBI Taxonomy" id="392032"/>
    <lineage>
        <taxon>Eukaryota</taxon>
        <taxon>Metazoa</taxon>
        <taxon>Spiralia</taxon>
        <taxon>Gnathifera</taxon>
        <taxon>Rotifera</taxon>
        <taxon>Eurotatoria</taxon>
        <taxon>Bdelloidea</taxon>
        <taxon>Philodinida</taxon>
        <taxon>Philodinidae</taxon>
        <taxon>Rotaria</taxon>
    </lineage>
</organism>
<sequence length="442" mass="49259">MSSTRTAPRTTSNSKTTSLNTHTNGAGNSYDMNESTSNLNYPAGNNPEFDSNLQRSSLKRNVSQYEGIYRNARFIHAISSGLMGQPVVIQTSDHERFHGVLETLSPNGDVVLTVSHRLDNNNSNDLVASSTVPIDLIDTIDSSSQTFELHKRIIKVQHIVEILAADVDLSANAKCSLEENPKATPLEDDRFSRMEHFYGSDEVDPETLEDLEIGDDGKAGFDAEDMFHTNREKFNTTTDFDESKYTNVPVRQLSATESAEIDKKVQEIEKGTRTEEIDEDDAGVKRPIESNNNLDDKNSNIKTNRSNRNEFRYDNDYNPSKRDNWREQRHTGNNNNRRGGGGGGNNSKQNQYVPTNNRQQYNPRISRNNRYADNRSPHQGRASPIQTTTEESSQHQRINSGSFSHGQSSGPESSSATVSARTIYPSANRASNNQNSPAAYSG</sequence>
<evidence type="ECO:0000313" key="3">
    <source>
        <dbReference type="EMBL" id="CAF4596666.1"/>
    </source>
</evidence>
<dbReference type="AlphaFoldDB" id="A0A821BQI2"/>
<dbReference type="PANTHER" id="PTHR12854">
    <property type="entry name" value="ATAXIN 2-RELATED"/>
    <property type="match status" value="1"/>
</dbReference>
<feature type="region of interest" description="Disordered" evidence="1">
    <location>
        <begin position="270"/>
        <end position="442"/>
    </location>
</feature>
<dbReference type="Pfam" id="PF14438">
    <property type="entry name" value="SM-ATX"/>
    <property type="match status" value="1"/>
</dbReference>
<proteinExistence type="predicted"/>
<dbReference type="Proteomes" id="UP000663873">
    <property type="component" value="Unassembled WGS sequence"/>
</dbReference>
<accession>A0A821BQI2</accession>
<protein>
    <recommendedName>
        <fullName evidence="2">Ataxin 2 SM domain-containing protein</fullName>
    </recommendedName>
</protein>
<dbReference type="GO" id="GO:0010494">
    <property type="term" value="C:cytoplasmic stress granule"/>
    <property type="evidence" value="ECO:0007669"/>
    <property type="project" value="TreeGrafter"/>
</dbReference>
<feature type="compositionally biased region" description="Basic and acidic residues" evidence="1">
    <location>
        <begin position="307"/>
        <end position="330"/>
    </location>
</feature>
<feature type="domain" description="Ataxin 2 SM" evidence="2">
    <location>
        <begin position="71"/>
        <end position="132"/>
    </location>
</feature>
<evidence type="ECO:0000259" key="2">
    <source>
        <dbReference type="Pfam" id="PF14438"/>
    </source>
</evidence>
<dbReference type="InterPro" id="IPR025852">
    <property type="entry name" value="SM_dom_ATX"/>
</dbReference>